<evidence type="ECO:0000256" key="3">
    <source>
        <dbReference type="ARBA" id="ARBA00022475"/>
    </source>
</evidence>
<dbReference type="Pfam" id="PF08137">
    <property type="entry name" value="DVL"/>
    <property type="match status" value="1"/>
</dbReference>
<organism evidence="8 9">
    <name type="scientific">Vitis rotundifolia</name>
    <name type="common">Muscadine grape</name>
    <dbReference type="NCBI Taxonomy" id="103349"/>
    <lineage>
        <taxon>Eukaryota</taxon>
        <taxon>Viridiplantae</taxon>
        <taxon>Streptophyta</taxon>
        <taxon>Embryophyta</taxon>
        <taxon>Tracheophyta</taxon>
        <taxon>Spermatophyta</taxon>
        <taxon>Magnoliopsida</taxon>
        <taxon>eudicotyledons</taxon>
        <taxon>Gunneridae</taxon>
        <taxon>Pentapetalae</taxon>
        <taxon>rosids</taxon>
        <taxon>Vitales</taxon>
        <taxon>Vitaceae</taxon>
        <taxon>Viteae</taxon>
        <taxon>Vitis</taxon>
    </lineage>
</organism>
<gene>
    <name evidence="8" type="ORF">PVL29_020154</name>
</gene>
<keyword evidence="4" id="KW-0812">Transmembrane</keyword>
<dbReference type="GO" id="GO:0005886">
    <property type="term" value="C:plasma membrane"/>
    <property type="evidence" value="ECO:0007669"/>
    <property type="project" value="UniProtKB-SubCell"/>
</dbReference>
<keyword evidence="3" id="KW-1003">Cell membrane</keyword>
<comment type="caution">
    <text evidence="8">The sequence shown here is derived from an EMBL/GenBank/DDBJ whole genome shotgun (WGS) entry which is preliminary data.</text>
</comment>
<evidence type="ECO:0000256" key="6">
    <source>
        <dbReference type="ARBA" id="ARBA00023136"/>
    </source>
</evidence>
<keyword evidence="9" id="KW-1185">Reference proteome</keyword>
<evidence type="ECO:0000313" key="8">
    <source>
        <dbReference type="EMBL" id="KAJ9681127.1"/>
    </source>
</evidence>
<dbReference type="Proteomes" id="UP001168098">
    <property type="component" value="Unassembled WGS sequence"/>
</dbReference>
<comment type="similarity">
    <text evidence="7">Belongs to the DVL/RTFL small polypeptides family.</text>
</comment>
<evidence type="ECO:0000256" key="1">
    <source>
        <dbReference type="ARBA" id="ARBA00004162"/>
    </source>
</evidence>
<dbReference type="GO" id="GO:0008285">
    <property type="term" value="P:negative regulation of cell population proliferation"/>
    <property type="evidence" value="ECO:0007669"/>
    <property type="project" value="InterPro"/>
</dbReference>
<dbReference type="InterPro" id="IPR012552">
    <property type="entry name" value="DVL"/>
</dbReference>
<evidence type="ECO:0000313" key="9">
    <source>
        <dbReference type="Proteomes" id="UP001168098"/>
    </source>
</evidence>
<dbReference type="AlphaFoldDB" id="A0AA39DGA9"/>
<dbReference type="EMBL" id="JARBHA010000015">
    <property type="protein sequence ID" value="KAJ9681127.1"/>
    <property type="molecule type" value="Genomic_DNA"/>
</dbReference>
<evidence type="ECO:0000256" key="5">
    <source>
        <dbReference type="ARBA" id="ARBA00022989"/>
    </source>
</evidence>
<reference evidence="8 9" key="1">
    <citation type="journal article" date="2023" name="BMC Biotechnol.">
        <title>Vitis rotundifolia cv Carlos genome sequencing.</title>
        <authorList>
            <person name="Huff M."/>
            <person name="Hulse-Kemp A."/>
            <person name="Scheffler B."/>
            <person name="Youngblood R."/>
            <person name="Simpson S."/>
            <person name="Babiker E."/>
            <person name="Staton M."/>
        </authorList>
    </citation>
    <scope>NUCLEOTIDE SEQUENCE [LARGE SCALE GENOMIC DNA]</scope>
    <source>
        <tissue evidence="8">Leaf</tissue>
    </source>
</reference>
<keyword evidence="5" id="KW-1133">Transmembrane helix</keyword>
<evidence type="ECO:0000256" key="2">
    <source>
        <dbReference type="ARBA" id="ARBA00022473"/>
    </source>
</evidence>
<sequence>MNVSNVYLKKRRDGEVPRCRILAEKRARLYIIRRCLLMLLCWKETAD</sequence>
<keyword evidence="6" id="KW-0472">Membrane</keyword>
<evidence type="ECO:0000256" key="4">
    <source>
        <dbReference type="ARBA" id="ARBA00022692"/>
    </source>
</evidence>
<accession>A0AA39DGA9</accession>
<proteinExistence type="inferred from homology"/>
<name>A0AA39DGA9_VITRO</name>
<evidence type="ECO:0000256" key="7">
    <source>
        <dbReference type="ARBA" id="ARBA00024340"/>
    </source>
</evidence>
<comment type="subcellular location">
    <subcellularLocation>
        <location evidence="1">Cell membrane</location>
        <topology evidence="1">Single-pass membrane protein</topology>
    </subcellularLocation>
</comment>
<dbReference type="GO" id="GO:0048367">
    <property type="term" value="P:shoot system development"/>
    <property type="evidence" value="ECO:0007669"/>
    <property type="project" value="UniProtKB-ARBA"/>
</dbReference>
<keyword evidence="2" id="KW-0217">Developmental protein</keyword>
<protein>
    <submittedName>
        <fullName evidence="8">Uncharacterized protein</fullName>
    </submittedName>
</protein>